<organism evidence="16 17">
    <name type="scientific">Helobdella robusta</name>
    <name type="common">Californian leech</name>
    <dbReference type="NCBI Taxonomy" id="6412"/>
    <lineage>
        <taxon>Eukaryota</taxon>
        <taxon>Metazoa</taxon>
        <taxon>Spiralia</taxon>
        <taxon>Lophotrochozoa</taxon>
        <taxon>Annelida</taxon>
        <taxon>Clitellata</taxon>
        <taxon>Hirudinea</taxon>
        <taxon>Rhynchobdellida</taxon>
        <taxon>Glossiphoniidae</taxon>
        <taxon>Helobdella</taxon>
    </lineage>
</organism>
<name>T1FNR3_HELRO</name>
<dbReference type="Pfam" id="PF00152">
    <property type="entry name" value="tRNA-synt_2"/>
    <property type="match status" value="1"/>
</dbReference>
<dbReference type="GO" id="GO:0005524">
    <property type="term" value="F:ATP binding"/>
    <property type="evidence" value="ECO:0007669"/>
    <property type="project" value="UniProtKB-KW"/>
</dbReference>
<evidence type="ECO:0000313" key="16">
    <source>
        <dbReference type="EnsemblMetazoa" id="HelroP186165"/>
    </source>
</evidence>
<gene>
    <name evidence="16" type="primary">20210460</name>
    <name evidence="15" type="ORF">HELRODRAFT_186165</name>
</gene>
<dbReference type="PRINTS" id="PR01042">
    <property type="entry name" value="TRNASYNTHASP"/>
</dbReference>
<dbReference type="EMBL" id="AMQM01007806">
    <property type="status" value="NOT_ANNOTATED_CDS"/>
    <property type="molecule type" value="Genomic_DNA"/>
</dbReference>
<evidence type="ECO:0000256" key="3">
    <source>
        <dbReference type="ARBA" id="ARBA00012841"/>
    </source>
</evidence>
<evidence type="ECO:0000256" key="13">
    <source>
        <dbReference type="SAM" id="MobiDB-lite"/>
    </source>
</evidence>
<dbReference type="Gene3D" id="2.40.50.140">
    <property type="entry name" value="Nucleic acid-binding proteins"/>
    <property type="match status" value="1"/>
</dbReference>
<keyword evidence="6" id="KW-0436">Ligase</keyword>
<dbReference type="GO" id="GO:0003723">
    <property type="term" value="F:RNA binding"/>
    <property type="evidence" value="ECO:0000318"/>
    <property type="project" value="GO_Central"/>
</dbReference>
<evidence type="ECO:0000256" key="5">
    <source>
        <dbReference type="ARBA" id="ARBA00022490"/>
    </source>
</evidence>
<dbReference type="EC" id="6.1.1.12" evidence="3"/>
<keyword evidence="17" id="KW-1185">Reference proteome</keyword>
<dbReference type="GO" id="GO:0005829">
    <property type="term" value="C:cytosol"/>
    <property type="evidence" value="ECO:0000318"/>
    <property type="project" value="GO_Central"/>
</dbReference>
<dbReference type="PANTHER" id="PTHR43450">
    <property type="entry name" value="ASPARTYL-TRNA SYNTHETASE"/>
    <property type="match status" value="1"/>
</dbReference>
<dbReference type="CTD" id="20210460"/>
<dbReference type="FunFam" id="3.30.930.10:FF:000013">
    <property type="entry name" value="Aspartate--tRNA ligase, cytoplasmic"/>
    <property type="match status" value="1"/>
</dbReference>
<accession>T1FNR3</accession>
<dbReference type="STRING" id="6412.T1FNR3"/>
<dbReference type="HOGENOM" id="CLU_004553_2_1_1"/>
<dbReference type="OMA" id="WVHEIRD"/>
<keyword evidence="9" id="KW-0648">Protein biosynthesis</keyword>
<proteinExistence type="inferred from homology"/>
<evidence type="ECO:0000256" key="7">
    <source>
        <dbReference type="ARBA" id="ARBA00022741"/>
    </source>
</evidence>
<evidence type="ECO:0000259" key="14">
    <source>
        <dbReference type="PROSITE" id="PS50862"/>
    </source>
</evidence>
<evidence type="ECO:0000256" key="9">
    <source>
        <dbReference type="ARBA" id="ARBA00022917"/>
    </source>
</evidence>
<evidence type="ECO:0000256" key="12">
    <source>
        <dbReference type="ARBA" id="ARBA00047904"/>
    </source>
</evidence>
<evidence type="ECO:0000313" key="15">
    <source>
        <dbReference type="EMBL" id="ESN92157.1"/>
    </source>
</evidence>
<reference evidence="17" key="1">
    <citation type="submission" date="2012-12" db="EMBL/GenBank/DDBJ databases">
        <authorList>
            <person name="Hellsten U."/>
            <person name="Grimwood J."/>
            <person name="Chapman J.A."/>
            <person name="Shapiro H."/>
            <person name="Aerts A."/>
            <person name="Otillar R.P."/>
            <person name="Terry A.Y."/>
            <person name="Boore J.L."/>
            <person name="Simakov O."/>
            <person name="Marletaz F."/>
            <person name="Cho S.-J."/>
            <person name="Edsinger-Gonzales E."/>
            <person name="Havlak P."/>
            <person name="Kuo D.-H."/>
            <person name="Larsson T."/>
            <person name="Lv J."/>
            <person name="Arendt D."/>
            <person name="Savage R."/>
            <person name="Osoegawa K."/>
            <person name="de Jong P."/>
            <person name="Lindberg D.R."/>
            <person name="Seaver E.C."/>
            <person name="Weisblat D.A."/>
            <person name="Putnam N.H."/>
            <person name="Grigoriev I.V."/>
            <person name="Rokhsar D.S."/>
        </authorList>
    </citation>
    <scope>NUCLEOTIDE SEQUENCE</scope>
</reference>
<dbReference type="FunCoup" id="T1FNR3">
    <property type="interactions" value="1836"/>
</dbReference>
<dbReference type="OrthoDB" id="372395at2759"/>
<dbReference type="GeneID" id="20210460"/>
<keyword evidence="10" id="KW-0030">Aminoacyl-tRNA synthetase</keyword>
<evidence type="ECO:0000256" key="4">
    <source>
        <dbReference type="ARBA" id="ARBA00018853"/>
    </source>
</evidence>
<feature type="region of interest" description="Disordered" evidence="13">
    <location>
        <begin position="1"/>
        <end position="44"/>
    </location>
</feature>
<evidence type="ECO:0000313" key="17">
    <source>
        <dbReference type="Proteomes" id="UP000015101"/>
    </source>
</evidence>
<dbReference type="SUPFAM" id="SSF55681">
    <property type="entry name" value="Class II aaRS and biotin synthetases"/>
    <property type="match status" value="1"/>
</dbReference>
<dbReference type="EnsemblMetazoa" id="HelroT186165">
    <property type="protein sequence ID" value="HelroP186165"/>
    <property type="gene ID" value="HelroG186165"/>
</dbReference>
<dbReference type="CDD" id="cd00776">
    <property type="entry name" value="AsxRS_core"/>
    <property type="match status" value="1"/>
</dbReference>
<feature type="compositionally biased region" description="Basic and acidic residues" evidence="13">
    <location>
        <begin position="27"/>
        <end position="43"/>
    </location>
</feature>
<dbReference type="SUPFAM" id="SSF50249">
    <property type="entry name" value="Nucleic acid-binding proteins"/>
    <property type="match status" value="1"/>
</dbReference>
<dbReference type="NCBIfam" id="NF003483">
    <property type="entry name" value="PRK05159.1"/>
    <property type="match status" value="1"/>
</dbReference>
<keyword evidence="8" id="KW-0067">ATP-binding</keyword>
<dbReference type="NCBIfam" id="TIGR00458">
    <property type="entry name" value="aspS_nondisc"/>
    <property type="match status" value="1"/>
</dbReference>
<keyword evidence="7" id="KW-0547">Nucleotide-binding</keyword>
<dbReference type="InterPro" id="IPR006195">
    <property type="entry name" value="aa-tRNA-synth_II"/>
</dbReference>
<protein>
    <recommendedName>
        <fullName evidence="4">Aspartate--tRNA ligase, cytoplasmic</fullName>
        <ecNumber evidence="3">6.1.1.12</ecNumber>
    </recommendedName>
    <alternativeName>
        <fullName evidence="11">Aspartyl-tRNA synthetase</fullName>
    </alternativeName>
</protein>
<dbReference type="InterPro" id="IPR012340">
    <property type="entry name" value="NA-bd_OB-fold"/>
</dbReference>
<comment type="catalytic activity">
    <reaction evidence="12">
        <text>tRNA(Asp) + L-aspartate + ATP = L-aspartyl-tRNA(Asp) + AMP + diphosphate</text>
        <dbReference type="Rhea" id="RHEA:19649"/>
        <dbReference type="Rhea" id="RHEA-COMP:9660"/>
        <dbReference type="Rhea" id="RHEA-COMP:9678"/>
        <dbReference type="ChEBI" id="CHEBI:29991"/>
        <dbReference type="ChEBI" id="CHEBI:30616"/>
        <dbReference type="ChEBI" id="CHEBI:33019"/>
        <dbReference type="ChEBI" id="CHEBI:78442"/>
        <dbReference type="ChEBI" id="CHEBI:78516"/>
        <dbReference type="ChEBI" id="CHEBI:456215"/>
        <dbReference type="EC" id="6.1.1.12"/>
    </reaction>
</comment>
<evidence type="ECO:0000256" key="2">
    <source>
        <dbReference type="ARBA" id="ARBA00005312"/>
    </source>
</evidence>
<evidence type="ECO:0000256" key="1">
    <source>
        <dbReference type="ARBA" id="ARBA00004496"/>
    </source>
</evidence>
<dbReference type="InterPro" id="IPR004364">
    <property type="entry name" value="Aa-tRNA-synt_II"/>
</dbReference>
<dbReference type="InterPro" id="IPR004523">
    <property type="entry name" value="Asp-tRNA_synthase_2"/>
</dbReference>
<comment type="similarity">
    <text evidence="2">Belongs to the class-II aminoacyl-tRNA synthetase family. Type 2 subfamily.</text>
</comment>
<evidence type="ECO:0000256" key="8">
    <source>
        <dbReference type="ARBA" id="ARBA00022840"/>
    </source>
</evidence>
<dbReference type="GO" id="GO:0004815">
    <property type="term" value="F:aspartate-tRNA ligase activity"/>
    <property type="evidence" value="ECO:0000318"/>
    <property type="project" value="GO_Central"/>
</dbReference>
<dbReference type="KEGG" id="hro:HELRODRAFT_186165"/>
<dbReference type="eggNOG" id="KOG0556">
    <property type="taxonomic scope" value="Eukaryota"/>
</dbReference>
<sequence>MSEAKENVSEAVGGDDKPTSKKALKKQQKEAEKASKKQQKQELLEQDLAQAAEADDSAKHLYGKLPLIQSKEKIDRVLVNVGEVGLDKKDQTIWIRGRLFTSRSSGRQCFAVIRQHHFTIQVLAAFSTGGISKQMLKFIAGVNKESIVDIEGVVRAVDKKVESCSQQDVELHVNQFWVVSEAVPRLPLLVEDASRPESDKELGTVLLDTRLDNRVIDLRTPANHAIFRIEAGVCQLFRDALSAKGFVEIHTPKIISAASEGGANVFEVTYFKRKAYLAQSPQLYKQMAVCGDFDKVYTVGAVFRAEDSNTHRHMTEFVGLDIEMAFQYHYHEVLQVIGDLFVQIFKGLETKYQTEISTVFKQYPNEPFKYLEPSLVITFAEGIQLLRDNGVDVADDEDLSTPHEKLLGRLVKAKYDTDFYIMDKFPLAVRPFYTMPDPNNLMYSNSYDMFMRGEEILSGAQRVHDADFLIERAKEHKIDLEKIEAYIDSFRYGAPPHAGGGIGLERVTMLYLGLENIRKACMFPRDPKRLTP</sequence>
<reference evidence="15 17" key="2">
    <citation type="journal article" date="2013" name="Nature">
        <title>Insights into bilaterian evolution from three spiralian genomes.</title>
        <authorList>
            <person name="Simakov O."/>
            <person name="Marletaz F."/>
            <person name="Cho S.J."/>
            <person name="Edsinger-Gonzales E."/>
            <person name="Havlak P."/>
            <person name="Hellsten U."/>
            <person name="Kuo D.H."/>
            <person name="Larsson T."/>
            <person name="Lv J."/>
            <person name="Arendt D."/>
            <person name="Savage R."/>
            <person name="Osoegawa K."/>
            <person name="de Jong P."/>
            <person name="Grimwood J."/>
            <person name="Chapman J.A."/>
            <person name="Shapiro H."/>
            <person name="Aerts A."/>
            <person name="Otillar R.P."/>
            <person name="Terry A.Y."/>
            <person name="Boore J.L."/>
            <person name="Grigoriev I.V."/>
            <person name="Lindberg D.R."/>
            <person name="Seaver E.C."/>
            <person name="Weisblat D.A."/>
            <person name="Putnam N.H."/>
            <person name="Rokhsar D.S."/>
        </authorList>
    </citation>
    <scope>NUCLEOTIDE SEQUENCE</scope>
</reference>
<dbReference type="InParanoid" id="T1FNR3"/>
<reference evidence="16" key="3">
    <citation type="submission" date="2015-06" db="UniProtKB">
        <authorList>
            <consortium name="EnsemblMetazoa"/>
        </authorList>
    </citation>
    <scope>IDENTIFICATION</scope>
</reference>
<feature type="domain" description="Aminoacyl-transfer RNA synthetases class-II family profile" evidence="14">
    <location>
        <begin position="227"/>
        <end position="532"/>
    </location>
</feature>
<dbReference type="PROSITE" id="PS50862">
    <property type="entry name" value="AA_TRNA_LIGASE_II"/>
    <property type="match status" value="1"/>
</dbReference>
<dbReference type="InterPro" id="IPR045864">
    <property type="entry name" value="aa-tRNA-synth_II/BPL/LPL"/>
</dbReference>
<dbReference type="Proteomes" id="UP000015101">
    <property type="component" value="Unassembled WGS sequence"/>
</dbReference>
<keyword evidence="5" id="KW-0963">Cytoplasm</keyword>
<evidence type="ECO:0000256" key="6">
    <source>
        <dbReference type="ARBA" id="ARBA00022598"/>
    </source>
</evidence>
<dbReference type="PANTHER" id="PTHR43450:SF1">
    <property type="entry name" value="ASPARTATE--TRNA LIGASE, CYTOPLASMIC"/>
    <property type="match status" value="1"/>
</dbReference>
<dbReference type="GO" id="GO:0006422">
    <property type="term" value="P:aspartyl-tRNA aminoacylation"/>
    <property type="evidence" value="ECO:0000318"/>
    <property type="project" value="GO_Central"/>
</dbReference>
<dbReference type="Gene3D" id="3.30.930.10">
    <property type="entry name" value="Bira Bifunctional Protein, Domain 2"/>
    <property type="match status" value="1"/>
</dbReference>
<dbReference type="AlphaFoldDB" id="T1FNR3"/>
<dbReference type="CDD" id="cd04320">
    <property type="entry name" value="AspRS_cyto_N"/>
    <property type="match status" value="1"/>
</dbReference>
<dbReference type="RefSeq" id="XP_009029804.1">
    <property type="nucleotide sequence ID" value="XM_009031556.1"/>
</dbReference>
<dbReference type="GO" id="GO:0017101">
    <property type="term" value="C:aminoacyl-tRNA synthetase multienzyme complex"/>
    <property type="evidence" value="ECO:0000318"/>
    <property type="project" value="GO_Central"/>
</dbReference>
<dbReference type="HAMAP" id="MF_02075">
    <property type="entry name" value="Asp_tRNA_synth_type2"/>
    <property type="match status" value="1"/>
</dbReference>
<comment type="subcellular location">
    <subcellularLocation>
        <location evidence="1">Cytoplasm</location>
    </subcellularLocation>
</comment>
<evidence type="ECO:0000256" key="10">
    <source>
        <dbReference type="ARBA" id="ARBA00023146"/>
    </source>
</evidence>
<dbReference type="EMBL" id="KB097667">
    <property type="protein sequence ID" value="ESN92157.1"/>
    <property type="molecule type" value="Genomic_DNA"/>
</dbReference>
<dbReference type="InterPro" id="IPR002312">
    <property type="entry name" value="Asp/Asn-tRNA-synth_IIb"/>
</dbReference>
<evidence type="ECO:0000256" key="11">
    <source>
        <dbReference type="ARBA" id="ARBA00033155"/>
    </source>
</evidence>
<feature type="compositionally biased region" description="Basic and acidic residues" evidence="13">
    <location>
        <begin position="1"/>
        <end position="19"/>
    </location>
</feature>